<accession>A0A7S2R7P5</accession>
<evidence type="ECO:0008006" key="2">
    <source>
        <dbReference type="Google" id="ProtNLM"/>
    </source>
</evidence>
<organism evidence="1">
    <name type="scientific">Rhizochromulina marina</name>
    <dbReference type="NCBI Taxonomy" id="1034831"/>
    <lineage>
        <taxon>Eukaryota</taxon>
        <taxon>Sar</taxon>
        <taxon>Stramenopiles</taxon>
        <taxon>Ochrophyta</taxon>
        <taxon>Dictyochophyceae</taxon>
        <taxon>Rhizochromulinales</taxon>
        <taxon>Rhizochromulina</taxon>
    </lineage>
</organism>
<evidence type="ECO:0000313" key="1">
    <source>
        <dbReference type="EMBL" id="CAD9663117.1"/>
    </source>
</evidence>
<protein>
    <recommendedName>
        <fullName evidence="2">Phosphoribosylanthranilate isomerase</fullName>
    </recommendedName>
</protein>
<reference evidence="1" key="1">
    <citation type="submission" date="2021-01" db="EMBL/GenBank/DDBJ databases">
        <authorList>
            <person name="Corre E."/>
            <person name="Pelletier E."/>
            <person name="Niang G."/>
            <person name="Scheremetjew M."/>
            <person name="Finn R."/>
            <person name="Kale V."/>
            <person name="Holt S."/>
            <person name="Cochrane G."/>
            <person name="Meng A."/>
            <person name="Brown T."/>
            <person name="Cohen L."/>
        </authorList>
    </citation>
    <scope>NUCLEOTIDE SEQUENCE</scope>
    <source>
        <strain evidence="1">CCMP1243</strain>
    </source>
</reference>
<gene>
    <name evidence="1" type="ORF">RMAR1173_LOCUS1633</name>
</gene>
<proteinExistence type="predicted"/>
<name>A0A7S2R7P5_9STRA</name>
<dbReference type="EMBL" id="HBHJ01002589">
    <property type="protein sequence ID" value="CAD9663117.1"/>
    <property type="molecule type" value="Transcribed_RNA"/>
</dbReference>
<dbReference type="AlphaFoldDB" id="A0A7S2R7P5"/>
<sequence length="271" mass="29517">MASQEQGVQLRAVGFCGVDDSVAPELLACVSARYPWVEWGVLLRQEKAGEPRFASQGWLQRLATVNQDDTMRLAAHLCSSHCEAVLAGDGSDLRRLHAEIGFRRFQINATKANNVDSAAVNAATCDRVRQVMLSLPEVEFIVQRNAETQELWKGLAQDPPSNMSFLFDDSVGRGVAAESWPSPDEGSPAFGYAGGLGPSNLADHLRRMAAPAAGRVVWVDMESSLRTKLANDVDIFDVNKAMDCILQALETARLPETESESSDPTSKKRKA</sequence>